<evidence type="ECO:0000256" key="1">
    <source>
        <dbReference type="SAM" id="MobiDB-lite"/>
    </source>
</evidence>
<reference evidence="3" key="1">
    <citation type="submission" date="2016-03" db="EMBL/GenBank/DDBJ databases">
        <authorList>
            <person name="Guldener U."/>
        </authorList>
    </citation>
    <scope>NUCLEOTIDE SEQUENCE [LARGE SCALE GENOMIC DNA]</scope>
</reference>
<evidence type="ECO:0000313" key="2">
    <source>
        <dbReference type="EMBL" id="CZT52363.1"/>
    </source>
</evidence>
<proteinExistence type="predicted"/>
<accession>A0A1E1MTG3</accession>
<dbReference type="EMBL" id="FJVC01000586">
    <property type="protein sequence ID" value="CZT52363.1"/>
    <property type="molecule type" value="Genomic_DNA"/>
</dbReference>
<name>A0A1E1MTG3_RHYSE</name>
<dbReference type="Proteomes" id="UP000177625">
    <property type="component" value="Unassembled WGS sequence"/>
</dbReference>
<organism evidence="2 3">
    <name type="scientific">Rhynchosporium secalis</name>
    <name type="common">Barley scald fungus</name>
    <dbReference type="NCBI Taxonomy" id="38038"/>
    <lineage>
        <taxon>Eukaryota</taxon>
        <taxon>Fungi</taxon>
        <taxon>Dikarya</taxon>
        <taxon>Ascomycota</taxon>
        <taxon>Pezizomycotina</taxon>
        <taxon>Leotiomycetes</taxon>
        <taxon>Helotiales</taxon>
        <taxon>Ploettnerulaceae</taxon>
        <taxon>Rhynchosporium</taxon>
    </lineage>
</organism>
<dbReference type="AlphaFoldDB" id="A0A1E1MTG3"/>
<gene>
    <name evidence="2" type="ORF">RSE6_13688</name>
</gene>
<feature type="region of interest" description="Disordered" evidence="1">
    <location>
        <begin position="1"/>
        <end position="25"/>
    </location>
</feature>
<protein>
    <submittedName>
        <fullName evidence="2">Uncharacterized protein</fullName>
    </submittedName>
</protein>
<sequence length="51" mass="5746">MGEEEASKLEGELTDIDKGKGTRRQGEENYGIFTVRIRRSDAIDMIADTNE</sequence>
<evidence type="ECO:0000313" key="3">
    <source>
        <dbReference type="Proteomes" id="UP000177625"/>
    </source>
</evidence>
<keyword evidence="3" id="KW-1185">Reference proteome</keyword>